<dbReference type="Pfam" id="PF06228">
    <property type="entry name" value="ChuX_HutX"/>
    <property type="match status" value="1"/>
</dbReference>
<dbReference type="Gene3D" id="3.40.1570.10">
    <property type="entry name" value="HemS/ChuS/ChuX like domains"/>
    <property type="match status" value="1"/>
</dbReference>
<protein>
    <recommendedName>
        <fullName evidence="2">Heme utilization protein HuvX</fullName>
    </recommendedName>
</protein>
<name>B8HKC3_CYAP4</name>
<gene>
    <name evidence="1" type="ordered locus">Cyan7425_2768</name>
</gene>
<dbReference type="EMBL" id="CP001344">
    <property type="protein sequence ID" value="ACL45114.1"/>
    <property type="molecule type" value="Genomic_DNA"/>
</dbReference>
<evidence type="ECO:0000313" key="1">
    <source>
        <dbReference type="EMBL" id="ACL45114.1"/>
    </source>
</evidence>
<organism evidence="1">
    <name type="scientific">Cyanothece sp. (strain PCC 7425 / ATCC 29141)</name>
    <dbReference type="NCBI Taxonomy" id="395961"/>
    <lineage>
        <taxon>Bacteria</taxon>
        <taxon>Bacillati</taxon>
        <taxon>Cyanobacteriota</taxon>
        <taxon>Cyanophyceae</taxon>
        <taxon>Gomontiellales</taxon>
        <taxon>Cyanothecaceae</taxon>
        <taxon>Cyanothece</taxon>
    </lineage>
</organism>
<dbReference type="OrthoDB" id="512205at2"/>
<dbReference type="SUPFAM" id="SSF144064">
    <property type="entry name" value="Heme iron utilization protein-like"/>
    <property type="match status" value="1"/>
</dbReference>
<dbReference type="AlphaFoldDB" id="B8HKC3"/>
<dbReference type="InterPro" id="IPR010413">
    <property type="entry name" value="HutX-like"/>
</dbReference>
<evidence type="ECO:0008006" key="2">
    <source>
        <dbReference type="Google" id="ProtNLM"/>
    </source>
</evidence>
<dbReference type="HOGENOM" id="CLU_1882066_0_0_3"/>
<dbReference type="STRING" id="395961.Cyan7425_2768"/>
<proteinExistence type="predicted"/>
<sequence length="136" mass="15392">MTTLPEFLQACETLGLLRLIVTNDVAVLEVRAPLAKVFYAELPKTTETGTLIQHYANMHTEDFEFHLNMDKIHAVKFETGQAKRGNFTTYAIRFLTDAGKPALSAFLQWGKPGEYAPGQVEAWQALKEKYGEIWEL</sequence>
<dbReference type="eggNOG" id="COG3721">
    <property type="taxonomic scope" value="Bacteria"/>
</dbReference>
<accession>B8HKC3</accession>
<dbReference type="InterPro" id="IPR053733">
    <property type="entry name" value="Heme_Transport_Util_sf"/>
</dbReference>
<reference evidence="1" key="1">
    <citation type="submission" date="2009-01" db="EMBL/GenBank/DDBJ databases">
        <title>Complete sequence of chromosome Cyanothece sp. PCC 7425.</title>
        <authorList>
            <consortium name="US DOE Joint Genome Institute"/>
            <person name="Lucas S."/>
            <person name="Copeland A."/>
            <person name="Lapidus A."/>
            <person name="Glavina del Rio T."/>
            <person name="Dalin E."/>
            <person name="Tice H."/>
            <person name="Bruce D."/>
            <person name="Goodwin L."/>
            <person name="Pitluck S."/>
            <person name="Sims D."/>
            <person name="Meineke L."/>
            <person name="Brettin T."/>
            <person name="Detter J.C."/>
            <person name="Han C."/>
            <person name="Larimer F."/>
            <person name="Land M."/>
            <person name="Hauser L."/>
            <person name="Kyrpides N."/>
            <person name="Ovchinnikova G."/>
            <person name="Liberton M."/>
            <person name="Stoeckel J."/>
            <person name="Banerjee A."/>
            <person name="Singh A."/>
            <person name="Page L."/>
            <person name="Sato H."/>
            <person name="Zhao L."/>
            <person name="Sherman L."/>
            <person name="Pakrasi H."/>
            <person name="Richardson P."/>
        </authorList>
    </citation>
    <scope>NUCLEOTIDE SEQUENCE</scope>
    <source>
        <strain evidence="1">PCC 7425</strain>
    </source>
</reference>
<dbReference type="KEGG" id="cyn:Cyan7425_2768"/>